<keyword evidence="3" id="KW-0812">Transmembrane</keyword>
<evidence type="ECO:0000313" key="5">
    <source>
        <dbReference type="EMBL" id="CUH81568.1"/>
    </source>
</evidence>
<accession>A0A0P1GJ64</accession>
<feature type="domain" description="SRP54-type proteins GTP-binding" evidence="4">
    <location>
        <begin position="122"/>
        <end position="135"/>
    </location>
</feature>
<proteinExistence type="predicted"/>
<keyword evidence="1" id="KW-0547">Nucleotide-binding</keyword>
<keyword evidence="3" id="KW-0472">Membrane</keyword>
<dbReference type="AlphaFoldDB" id="A0A0P1GJ64"/>
<keyword evidence="6" id="KW-1185">Reference proteome</keyword>
<evidence type="ECO:0000256" key="2">
    <source>
        <dbReference type="ARBA" id="ARBA00023134"/>
    </source>
</evidence>
<dbReference type="Gene3D" id="3.30.70.270">
    <property type="match status" value="1"/>
</dbReference>
<dbReference type="PROSITE" id="PS00300">
    <property type="entry name" value="SRP54"/>
    <property type="match status" value="1"/>
</dbReference>
<dbReference type="Proteomes" id="UP000052022">
    <property type="component" value="Unassembled WGS sequence"/>
</dbReference>
<dbReference type="GO" id="GO:0005525">
    <property type="term" value="F:GTP binding"/>
    <property type="evidence" value="ECO:0007669"/>
    <property type="project" value="UniProtKB-KW"/>
</dbReference>
<reference evidence="5 6" key="1">
    <citation type="submission" date="2015-09" db="EMBL/GenBank/DDBJ databases">
        <authorList>
            <consortium name="Swine Surveillance"/>
        </authorList>
    </citation>
    <scope>NUCLEOTIDE SEQUENCE [LARGE SCALE GENOMIC DNA]</scope>
    <source>
        <strain evidence="5 6">CECT 7557</strain>
    </source>
</reference>
<evidence type="ECO:0000259" key="4">
    <source>
        <dbReference type="PROSITE" id="PS00300"/>
    </source>
</evidence>
<keyword evidence="2" id="KW-0342">GTP-binding</keyword>
<dbReference type="GO" id="GO:0006614">
    <property type="term" value="P:SRP-dependent cotranslational protein targeting to membrane"/>
    <property type="evidence" value="ECO:0007669"/>
    <property type="project" value="InterPro"/>
</dbReference>
<dbReference type="RefSeq" id="WP_058291456.1">
    <property type="nucleotide sequence ID" value="NZ_FOMC01000002.1"/>
</dbReference>
<feature type="transmembrane region" description="Helical" evidence="3">
    <location>
        <begin position="36"/>
        <end position="55"/>
    </location>
</feature>
<sequence length="308" mass="33843">MRRFSGLKSPEQLYRVLGVLCIVVHMLLIGDKLFNGLWGLAGLEALICTLVLINLEASYRGHRFPIPIAVVLTLLAVDLPFAIQGLGVQEVYWAFPTIVGFIAISEGRVGLGLSVALCVLLPVVLAGMGQDIRFLAPLTLSLGLVTAFSWFMARRIGDLQKQARNIKALDAQSGAYSRGYLDFLSKSNDWAQTNLVLVDWQPKQGVTPTDLQMETLAGLLGAELGGRDLLFRVDDRSLLVLLPEEAAHVMFERAQAFQDITEASALSVEGRARFGCASLREGEAFWDAVSRARDRILTAKHHSQRRVV</sequence>
<dbReference type="EMBL" id="CYSD01000042">
    <property type="protein sequence ID" value="CUH81568.1"/>
    <property type="molecule type" value="Genomic_DNA"/>
</dbReference>
<evidence type="ECO:0000256" key="1">
    <source>
        <dbReference type="ARBA" id="ARBA00022741"/>
    </source>
</evidence>
<name>A0A0P1GJ64_9RHOB</name>
<organism evidence="5 6">
    <name type="scientific">Tritonibacter multivorans</name>
    <dbReference type="NCBI Taxonomy" id="928856"/>
    <lineage>
        <taxon>Bacteria</taxon>
        <taxon>Pseudomonadati</taxon>
        <taxon>Pseudomonadota</taxon>
        <taxon>Alphaproteobacteria</taxon>
        <taxon>Rhodobacterales</taxon>
        <taxon>Paracoccaceae</taxon>
        <taxon>Tritonibacter</taxon>
    </lineage>
</organism>
<feature type="transmembrane region" description="Helical" evidence="3">
    <location>
        <begin position="134"/>
        <end position="153"/>
    </location>
</feature>
<gene>
    <name evidence="5" type="ORF">TRM7557_03489</name>
</gene>
<dbReference type="InterPro" id="IPR043128">
    <property type="entry name" value="Rev_trsase/Diguanyl_cyclase"/>
</dbReference>
<feature type="transmembrane region" description="Helical" evidence="3">
    <location>
        <begin position="12"/>
        <end position="30"/>
    </location>
</feature>
<dbReference type="InterPro" id="IPR000897">
    <property type="entry name" value="SRP54_GTPase_dom"/>
</dbReference>
<keyword evidence="3" id="KW-1133">Transmembrane helix</keyword>
<evidence type="ECO:0000313" key="6">
    <source>
        <dbReference type="Proteomes" id="UP000052022"/>
    </source>
</evidence>
<feature type="transmembrane region" description="Helical" evidence="3">
    <location>
        <begin position="107"/>
        <end position="127"/>
    </location>
</feature>
<feature type="transmembrane region" description="Helical" evidence="3">
    <location>
        <begin position="67"/>
        <end position="87"/>
    </location>
</feature>
<evidence type="ECO:0000256" key="3">
    <source>
        <dbReference type="SAM" id="Phobius"/>
    </source>
</evidence>
<protein>
    <recommendedName>
        <fullName evidence="4">SRP54-type proteins GTP-binding domain-containing protein</fullName>
    </recommendedName>
</protein>